<protein>
    <submittedName>
        <fullName evidence="1">Uncharacterized protein</fullName>
    </submittedName>
</protein>
<evidence type="ECO:0000313" key="1">
    <source>
        <dbReference type="EMBL" id="CAK1540503.1"/>
    </source>
</evidence>
<reference evidence="1 2" key="1">
    <citation type="submission" date="2023-11" db="EMBL/GenBank/DDBJ databases">
        <authorList>
            <person name="Okamura Y."/>
        </authorList>
    </citation>
    <scope>NUCLEOTIDE SEQUENCE [LARGE SCALE GENOMIC DNA]</scope>
</reference>
<accession>A0AAV1IV78</accession>
<name>A0AAV1IV78_9NEOP</name>
<proteinExistence type="predicted"/>
<gene>
    <name evidence="1" type="ORF">LNINA_LOCUS551</name>
</gene>
<dbReference type="Proteomes" id="UP001497472">
    <property type="component" value="Unassembled WGS sequence"/>
</dbReference>
<organism evidence="1 2">
    <name type="scientific">Leptosia nina</name>
    <dbReference type="NCBI Taxonomy" id="320188"/>
    <lineage>
        <taxon>Eukaryota</taxon>
        <taxon>Metazoa</taxon>
        <taxon>Ecdysozoa</taxon>
        <taxon>Arthropoda</taxon>
        <taxon>Hexapoda</taxon>
        <taxon>Insecta</taxon>
        <taxon>Pterygota</taxon>
        <taxon>Neoptera</taxon>
        <taxon>Endopterygota</taxon>
        <taxon>Lepidoptera</taxon>
        <taxon>Glossata</taxon>
        <taxon>Ditrysia</taxon>
        <taxon>Papilionoidea</taxon>
        <taxon>Pieridae</taxon>
        <taxon>Pierinae</taxon>
        <taxon>Leptosia</taxon>
    </lineage>
</organism>
<dbReference type="AlphaFoldDB" id="A0AAV1IV78"/>
<evidence type="ECO:0000313" key="2">
    <source>
        <dbReference type="Proteomes" id="UP001497472"/>
    </source>
</evidence>
<sequence length="67" mass="7607">MSIVDGLSYEKSRSSTGLVDVWRRIPRAVPGRALSVTNGVYRPSNHEIAPNSTLRIYDLQSYLTMYF</sequence>
<keyword evidence="2" id="KW-1185">Reference proteome</keyword>
<comment type="caution">
    <text evidence="1">The sequence shown here is derived from an EMBL/GenBank/DDBJ whole genome shotgun (WGS) entry which is preliminary data.</text>
</comment>
<dbReference type="EMBL" id="CAVLEF010000001">
    <property type="protein sequence ID" value="CAK1540503.1"/>
    <property type="molecule type" value="Genomic_DNA"/>
</dbReference>